<keyword evidence="9" id="KW-1185">Reference proteome</keyword>
<dbReference type="PROSITE" id="PS00198">
    <property type="entry name" value="4FE4S_FER_1"/>
    <property type="match status" value="2"/>
</dbReference>
<evidence type="ECO:0000313" key="8">
    <source>
        <dbReference type="EMBL" id="CAH2030034.1"/>
    </source>
</evidence>
<feature type="domain" description="4Fe-4S ferredoxin-type" evidence="7">
    <location>
        <begin position="326"/>
        <end position="358"/>
    </location>
</feature>
<feature type="transmembrane region" description="Helical" evidence="6">
    <location>
        <begin position="143"/>
        <end position="160"/>
    </location>
</feature>
<sequence>MTPTPTIFAPLFIAATALFLWSCWKRLSLTAVGRADNRLADIGRRLVDTLGYAFAQRRVLAKASGMIHLAIFWCFLVLMVANAEFLLHGLFPAISFSRLPDGLFVPVMQTIDAVSLVALIAVTAAAVRRIVAPPYPEARTAEAFFILFLIALLMLANFGVNAAKISAMAPTTQQIAKETFPISGWFVHFIPPDQGKLVHDLSWWTHAVVLLLFMNLLPLSKHFHIITAIPNIFLRRFEQPVLPERERFEAGNRFGVDRVDGYTWKELLDAFSCTECGRCQNACPAHTTGKPLNPRRIIHDLKLNLLKNGPALGQGDNALQPLIGEGAGSIGEEAIWACTTCGACLESCPVFIEQMPKLIPLRRHLVEMESKFPEELLNLFENMEGRSNPWGIAPSERGKWATLLGERPFVPGSTEYLFYVGCAGSFDSRAKQVTLALAQLLDKAGVSWGILGREELCCGDSLRRLGNEYVFDRLATQNVALFKERGVSKVIVQCPHCLTTLKNDYRQYGIELDVIHHSQLLLHLAQDGRLTLPRKATELGATLYHDSCYLGRHNGIYDEPREALALATGAAPKEMERSRENGFCCGAGGGRMWMEEFTGERINLVRVQEAMAQQPDTVCTACPYCLTMFEDGLKDLRQNDRVRVRDIAEIMADAALRPASPT</sequence>
<evidence type="ECO:0000313" key="9">
    <source>
        <dbReference type="Proteomes" id="UP001295463"/>
    </source>
</evidence>
<keyword evidence="6" id="KW-1133">Transmembrane helix</keyword>
<keyword evidence="2" id="KW-0479">Metal-binding</keyword>
<feature type="transmembrane region" description="Helical" evidence="6">
    <location>
        <begin position="66"/>
        <end position="91"/>
    </location>
</feature>
<evidence type="ECO:0000259" key="7">
    <source>
        <dbReference type="PROSITE" id="PS51379"/>
    </source>
</evidence>
<keyword evidence="5" id="KW-0411">Iron-sulfur</keyword>
<dbReference type="Gene3D" id="1.10.1060.10">
    <property type="entry name" value="Alpha-helical ferredoxin"/>
    <property type="match status" value="1"/>
</dbReference>
<dbReference type="InterPro" id="IPR004017">
    <property type="entry name" value="Cys_rich_dom"/>
</dbReference>
<keyword evidence="6" id="KW-0812">Transmembrane</keyword>
<dbReference type="GO" id="GO:0016491">
    <property type="term" value="F:oxidoreductase activity"/>
    <property type="evidence" value="ECO:0007669"/>
    <property type="project" value="UniProtKB-KW"/>
</dbReference>
<dbReference type="PROSITE" id="PS51379">
    <property type="entry name" value="4FE4S_FER_2"/>
    <property type="match status" value="2"/>
</dbReference>
<dbReference type="InterPro" id="IPR036197">
    <property type="entry name" value="NarG-like_sf"/>
</dbReference>
<evidence type="ECO:0000256" key="3">
    <source>
        <dbReference type="ARBA" id="ARBA00023002"/>
    </source>
</evidence>
<protein>
    <submittedName>
        <fullName evidence="8">EtfAB:quinone oxidoreductase</fullName>
        <ecNumber evidence="8">1.18.-.-</ecNumber>
    </submittedName>
</protein>
<evidence type="ECO:0000256" key="2">
    <source>
        <dbReference type="ARBA" id="ARBA00022723"/>
    </source>
</evidence>
<evidence type="ECO:0000256" key="6">
    <source>
        <dbReference type="SAM" id="Phobius"/>
    </source>
</evidence>
<dbReference type="Proteomes" id="UP001295463">
    <property type="component" value="Chromosome"/>
</dbReference>
<dbReference type="SUPFAM" id="SSF46548">
    <property type="entry name" value="alpha-helical ferredoxin"/>
    <property type="match status" value="1"/>
</dbReference>
<feature type="transmembrane region" description="Helical" evidence="6">
    <location>
        <begin position="6"/>
        <end position="24"/>
    </location>
</feature>
<feature type="transmembrane region" description="Helical" evidence="6">
    <location>
        <begin position="111"/>
        <end position="131"/>
    </location>
</feature>
<dbReference type="RefSeq" id="WP_305731007.1">
    <property type="nucleotide sequence ID" value="NZ_OW150024.1"/>
</dbReference>
<keyword evidence="3 8" id="KW-0560">Oxidoreductase</keyword>
<dbReference type="PANTHER" id="PTHR43255">
    <property type="entry name" value="IRON-SULFUR-BINDING OXIDOREDUCTASE FADF-RELATED-RELATED"/>
    <property type="match status" value="1"/>
</dbReference>
<proteinExistence type="predicted"/>
<dbReference type="SUPFAM" id="SSF103501">
    <property type="entry name" value="Respiratory nitrate reductase 1 gamma chain"/>
    <property type="match status" value="1"/>
</dbReference>
<feature type="domain" description="4Fe-4S ferredoxin-type" evidence="7">
    <location>
        <begin position="264"/>
        <end position="293"/>
    </location>
</feature>
<organism evidence="8 9">
    <name type="scientific">Trichlorobacter ammonificans</name>
    <dbReference type="NCBI Taxonomy" id="2916410"/>
    <lineage>
        <taxon>Bacteria</taxon>
        <taxon>Pseudomonadati</taxon>
        <taxon>Thermodesulfobacteriota</taxon>
        <taxon>Desulfuromonadia</taxon>
        <taxon>Geobacterales</taxon>
        <taxon>Geobacteraceae</taxon>
        <taxon>Trichlorobacter</taxon>
    </lineage>
</organism>
<gene>
    <name evidence="8" type="ORF">GEAMG1_0212</name>
</gene>
<dbReference type="EMBL" id="OW150024">
    <property type="protein sequence ID" value="CAH2030034.1"/>
    <property type="molecule type" value="Genomic_DNA"/>
</dbReference>
<evidence type="ECO:0000256" key="1">
    <source>
        <dbReference type="ARBA" id="ARBA00022485"/>
    </source>
</evidence>
<dbReference type="Pfam" id="PF02754">
    <property type="entry name" value="CCG"/>
    <property type="match status" value="2"/>
</dbReference>
<dbReference type="InterPro" id="IPR017896">
    <property type="entry name" value="4Fe4S_Fe-S-bd"/>
</dbReference>
<reference evidence="8 9" key="1">
    <citation type="submission" date="2022-03" db="EMBL/GenBank/DDBJ databases">
        <authorList>
            <person name="Koch H."/>
        </authorList>
    </citation>
    <scope>NUCLEOTIDE SEQUENCE [LARGE SCALE GENOMIC DNA]</scope>
    <source>
        <strain evidence="8 9">G1</strain>
    </source>
</reference>
<dbReference type="InterPro" id="IPR009051">
    <property type="entry name" value="Helical_ferredxn"/>
</dbReference>
<dbReference type="PANTHER" id="PTHR43255:SF1">
    <property type="entry name" value="IRON-SULFUR-BINDING OXIDOREDUCTASE FADF-RELATED"/>
    <property type="match status" value="1"/>
</dbReference>
<keyword evidence="4" id="KW-0408">Iron</keyword>
<keyword evidence="6" id="KW-0472">Membrane</keyword>
<dbReference type="InterPro" id="IPR051460">
    <property type="entry name" value="HdrC_iron-sulfur_subunit"/>
</dbReference>
<accession>A0ABN8HFZ1</accession>
<dbReference type="EC" id="1.18.-.-" evidence="8"/>
<name>A0ABN8HFZ1_9BACT</name>
<dbReference type="Pfam" id="PF13183">
    <property type="entry name" value="Fer4_8"/>
    <property type="match status" value="1"/>
</dbReference>
<evidence type="ECO:0000256" key="5">
    <source>
        <dbReference type="ARBA" id="ARBA00023014"/>
    </source>
</evidence>
<dbReference type="InterPro" id="IPR017900">
    <property type="entry name" value="4Fe4S_Fe_S_CS"/>
</dbReference>
<evidence type="ECO:0000256" key="4">
    <source>
        <dbReference type="ARBA" id="ARBA00023004"/>
    </source>
</evidence>
<keyword evidence="1" id="KW-0004">4Fe-4S</keyword>
<dbReference type="Gene3D" id="1.20.950.20">
    <property type="entry name" value="Transmembrane di-heme cytochromes, Chain C"/>
    <property type="match status" value="1"/>
</dbReference>